<dbReference type="SUPFAM" id="SSF48403">
    <property type="entry name" value="Ankyrin repeat"/>
    <property type="match status" value="1"/>
</dbReference>
<sequence length="256" mass="29249">MYKGSNAKECKTVPDVFHDLRISINNSLNSKDVSFDTVDSPENKSTLHHVTDLVELKELLQKNIDPNIQDENGYTALEVTGNFEKAKMLLEYGATVNDYKQMGEVLYYCGRNSVENKIILSLLMHSNANTNFTKANLVRQCKEPHEEAERLIKRIEKIKGLIYQSKEVETLRVYVDRLQNLKNKYEEANQDVSKIILDYIENQESDSLKAKLVTTCQNLGLIEDYSEVAQENALYKCLDEAFDLLDQGLIGEDAQI</sequence>
<reference evidence="2 3" key="1">
    <citation type="submission" date="2015-01" db="EMBL/GenBank/DDBJ databases">
        <title>Genome Sequencing of Rickettsiales.</title>
        <authorList>
            <person name="Daugherty S.C."/>
            <person name="Su Q."/>
            <person name="Abolude K."/>
            <person name="Beier-Sexton M."/>
            <person name="Carlyon J.A."/>
            <person name="Carter R."/>
            <person name="Day N.P."/>
            <person name="Dumler S.J."/>
            <person name="Dyachenko V."/>
            <person name="Godinez A."/>
            <person name="Kurtti T.J."/>
            <person name="Lichay M."/>
            <person name="Mullins K.E."/>
            <person name="Ott S."/>
            <person name="Pappas-Brown V."/>
            <person name="Paris D.H."/>
            <person name="Patel P."/>
            <person name="Richards A.L."/>
            <person name="Sadzewicz L."/>
            <person name="Sears K."/>
            <person name="Seidman D."/>
            <person name="Sengamalay N."/>
            <person name="Stenos J."/>
            <person name="Tallon L.J."/>
            <person name="Vincent G."/>
            <person name="Fraser C.M."/>
            <person name="Munderloh U."/>
            <person name="Dunning-Hotopp J.C."/>
        </authorList>
    </citation>
    <scope>NUCLEOTIDE SEQUENCE [LARGE SCALE GENOMIC DNA]</scope>
    <source>
        <strain evidence="2 3">Pedreira</strain>
    </source>
</reference>
<feature type="coiled-coil region" evidence="1">
    <location>
        <begin position="168"/>
        <end position="198"/>
    </location>
</feature>
<evidence type="ECO:0000313" key="2">
    <source>
        <dbReference type="EMBL" id="KJV57861.1"/>
    </source>
</evidence>
<name>A0A0F3MQC3_RICFI</name>
<dbReference type="Proteomes" id="UP000033475">
    <property type="component" value="Unassembled WGS sequence"/>
</dbReference>
<protein>
    <submittedName>
        <fullName evidence="2">Putative ankyrin repeat</fullName>
    </submittedName>
</protein>
<keyword evidence="1" id="KW-0175">Coiled coil</keyword>
<dbReference type="AlphaFoldDB" id="A0A0F3MQC3"/>
<evidence type="ECO:0000313" key="3">
    <source>
        <dbReference type="Proteomes" id="UP000033475"/>
    </source>
</evidence>
<dbReference type="RefSeq" id="WP_231564244.1">
    <property type="nucleotide sequence ID" value="NZ_LANQ01000001.1"/>
</dbReference>
<organism evidence="2 3">
    <name type="scientific">Rickettsia felis str. Pedreira</name>
    <dbReference type="NCBI Taxonomy" id="1359196"/>
    <lineage>
        <taxon>Bacteria</taxon>
        <taxon>Pseudomonadati</taxon>
        <taxon>Pseudomonadota</taxon>
        <taxon>Alphaproteobacteria</taxon>
        <taxon>Rickettsiales</taxon>
        <taxon>Rickettsiaceae</taxon>
        <taxon>Rickettsieae</taxon>
        <taxon>Rickettsia</taxon>
        <taxon>spotted fever group</taxon>
    </lineage>
</organism>
<dbReference type="InterPro" id="IPR036770">
    <property type="entry name" value="Ankyrin_rpt-contain_sf"/>
</dbReference>
<dbReference type="Gene3D" id="1.25.40.20">
    <property type="entry name" value="Ankyrin repeat-containing domain"/>
    <property type="match status" value="1"/>
</dbReference>
<accession>A0A0F3MQC3</accession>
<proteinExistence type="predicted"/>
<dbReference type="EMBL" id="LANQ01000001">
    <property type="protein sequence ID" value="KJV57861.1"/>
    <property type="molecule type" value="Genomic_DNA"/>
</dbReference>
<gene>
    <name evidence="2" type="ORF">RFEPED_0230</name>
</gene>
<dbReference type="PATRIC" id="fig|1359196.3.peg.215"/>
<comment type="caution">
    <text evidence="2">The sequence shown here is derived from an EMBL/GenBank/DDBJ whole genome shotgun (WGS) entry which is preliminary data.</text>
</comment>
<evidence type="ECO:0000256" key="1">
    <source>
        <dbReference type="SAM" id="Coils"/>
    </source>
</evidence>